<feature type="compositionally biased region" description="Low complexity" evidence="1">
    <location>
        <begin position="248"/>
        <end position="259"/>
    </location>
</feature>
<accession>A0A448PN07</accession>
<evidence type="ECO:0000313" key="2">
    <source>
        <dbReference type="EMBL" id="VEI17426.1"/>
    </source>
</evidence>
<feature type="compositionally biased region" description="Pro residues" evidence="1">
    <location>
        <begin position="260"/>
        <end position="269"/>
    </location>
</feature>
<dbReference type="Proteomes" id="UP000268658">
    <property type="component" value="Chromosome"/>
</dbReference>
<sequence>MGGHHRPDRRRPALSGLPVGQALPSESTIRRVLQDLDPTGLNTLLRSWLCTRTGSIEGRTVIAARRHDHPWRSPGAGVGASSPVRPGPGNRRRADPGAGGGQVQPEVPSLPVLLEPLDLDGAVVTADAMHAQVDTAEWITRRDGHYLLTPLGNQKTLRRTLKNLPWKSVPSVSGVDTSRGRRVRRRLLGDRGPAPRRSGTWSSTRGPPPATHRQWPTDRGRRKEPGHPASSGWSTAPPSPSPQPPDPNQDTPKEPSSSLPKPPPKPTLPTPGGEVPR</sequence>
<dbReference type="KEGG" id="avc:NCTC10951_02189"/>
<feature type="compositionally biased region" description="Basic and acidic residues" evidence="1">
    <location>
        <begin position="215"/>
        <end position="226"/>
    </location>
</feature>
<dbReference type="EMBL" id="LR134477">
    <property type="protein sequence ID" value="VEI17426.1"/>
    <property type="molecule type" value="Genomic_DNA"/>
</dbReference>
<dbReference type="AlphaFoldDB" id="A0A448PN07"/>
<feature type="compositionally biased region" description="Pro residues" evidence="1">
    <location>
        <begin position="237"/>
        <end position="247"/>
    </location>
</feature>
<feature type="region of interest" description="Disordered" evidence="1">
    <location>
        <begin position="167"/>
        <end position="277"/>
    </location>
</feature>
<organism evidence="2 3">
    <name type="scientific">Actinomyces viscosus</name>
    <dbReference type="NCBI Taxonomy" id="1656"/>
    <lineage>
        <taxon>Bacteria</taxon>
        <taxon>Bacillati</taxon>
        <taxon>Actinomycetota</taxon>
        <taxon>Actinomycetes</taxon>
        <taxon>Actinomycetales</taxon>
        <taxon>Actinomycetaceae</taxon>
        <taxon>Actinomyces</taxon>
    </lineage>
</organism>
<feature type="region of interest" description="Disordered" evidence="1">
    <location>
        <begin position="1"/>
        <end position="22"/>
    </location>
</feature>
<reference evidence="2 3" key="1">
    <citation type="submission" date="2018-12" db="EMBL/GenBank/DDBJ databases">
        <authorList>
            <consortium name="Pathogen Informatics"/>
        </authorList>
    </citation>
    <scope>NUCLEOTIDE SEQUENCE [LARGE SCALE GENOMIC DNA]</scope>
    <source>
        <strain evidence="2 3">NCTC10951</strain>
    </source>
</reference>
<evidence type="ECO:0000313" key="3">
    <source>
        <dbReference type="Proteomes" id="UP000268658"/>
    </source>
</evidence>
<evidence type="ECO:0000256" key="1">
    <source>
        <dbReference type="SAM" id="MobiDB-lite"/>
    </source>
</evidence>
<name>A0A448PN07_ACTVI</name>
<protein>
    <submittedName>
        <fullName evidence="2">Transposase</fullName>
    </submittedName>
</protein>
<gene>
    <name evidence="2" type="ORF">NCTC10951_02189</name>
</gene>
<proteinExistence type="predicted"/>
<feature type="region of interest" description="Disordered" evidence="1">
    <location>
        <begin position="67"/>
        <end position="105"/>
    </location>
</feature>